<dbReference type="EMBL" id="FRBL01000001">
    <property type="protein sequence ID" value="SHK83353.1"/>
    <property type="molecule type" value="Genomic_DNA"/>
</dbReference>
<proteinExistence type="predicted"/>
<reference evidence="2 3" key="1">
    <citation type="submission" date="2016-11" db="EMBL/GenBank/DDBJ databases">
        <authorList>
            <person name="Jaros S."/>
            <person name="Januszkiewicz K."/>
            <person name="Wedrychowicz H."/>
        </authorList>
    </citation>
    <scope>NUCLEOTIDE SEQUENCE [LARGE SCALE GENOMIC DNA]</scope>
    <source>
        <strain evidence="2 3">DSM 27406</strain>
    </source>
</reference>
<gene>
    <name evidence="2" type="ORF">SAMN05444266_101299</name>
</gene>
<dbReference type="Pfam" id="PF08818">
    <property type="entry name" value="DUF1801"/>
    <property type="match status" value="1"/>
</dbReference>
<evidence type="ECO:0000259" key="1">
    <source>
        <dbReference type="Pfam" id="PF08818"/>
    </source>
</evidence>
<evidence type="ECO:0000313" key="2">
    <source>
        <dbReference type="EMBL" id="SHK83353.1"/>
    </source>
</evidence>
<dbReference type="SUPFAM" id="SSF159888">
    <property type="entry name" value="YdhG-like"/>
    <property type="match status" value="1"/>
</dbReference>
<dbReference type="RefSeq" id="WP_073077310.1">
    <property type="nucleotide sequence ID" value="NZ_FRBL01000001.1"/>
</dbReference>
<organism evidence="2 3">
    <name type="scientific">Chitinophaga jiangningensis</name>
    <dbReference type="NCBI Taxonomy" id="1419482"/>
    <lineage>
        <taxon>Bacteria</taxon>
        <taxon>Pseudomonadati</taxon>
        <taxon>Bacteroidota</taxon>
        <taxon>Chitinophagia</taxon>
        <taxon>Chitinophagales</taxon>
        <taxon>Chitinophagaceae</taxon>
        <taxon>Chitinophaga</taxon>
    </lineage>
</organism>
<keyword evidence="3" id="KW-1185">Reference proteome</keyword>
<dbReference type="SUPFAM" id="SSF47789">
    <property type="entry name" value="C-terminal domain of RNA polymerase alpha subunit"/>
    <property type="match status" value="1"/>
</dbReference>
<dbReference type="AlphaFoldDB" id="A0A1M6VPD4"/>
<protein>
    <submittedName>
        <fullName evidence="2">Uncharacterized conserved protein YdhG, YjbR/CyaY-like superfamily, DUF1801 family</fullName>
    </submittedName>
</protein>
<dbReference type="STRING" id="1419482.SAMN05444266_101299"/>
<dbReference type="Gene3D" id="1.10.150.20">
    <property type="entry name" value="5' to 3' exonuclease, C-terminal subdomain"/>
    <property type="match status" value="1"/>
</dbReference>
<dbReference type="Gene3D" id="3.90.1150.200">
    <property type="match status" value="1"/>
</dbReference>
<evidence type="ECO:0000313" key="3">
    <source>
        <dbReference type="Proteomes" id="UP000184420"/>
    </source>
</evidence>
<sequence length="192" mass="21678">MEKKNITTIDAYISTFPAATQKLLKQVRQTIKKTAPDATEKIAYGIPTFVYHGNLVHFGGYDHHIGFYPASSGVAHFEKELQHFHTSKGTIQFPLDEPIPLELIARITAFRMKENEEKQAKKKSPAKKTESFFIPRISNPARRALESIGINTPKKLAKYSEKEMLALHGMGKASLPLMRETLLQHGLSFRES</sequence>
<feature type="domain" description="YdhG-like" evidence="1">
    <location>
        <begin position="21"/>
        <end position="111"/>
    </location>
</feature>
<accession>A0A1M6VPD4</accession>
<dbReference type="Proteomes" id="UP000184420">
    <property type="component" value="Unassembled WGS sequence"/>
</dbReference>
<dbReference type="OrthoDB" id="115213at2"/>
<name>A0A1M6VPD4_9BACT</name>
<dbReference type="InterPro" id="IPR014922">
    <property type="entry name" value="YdhG-like"/>
</dbReference>